<comment type="caution">
    <text evidence="1">The sequence shown here is derived from an EMBL/GenBank/DDBJ whole genome shotgun (WGS) entry which is preliminary data.</text>
</comment>
<dbReference type="AlphaFoldDB" id="A0A557PGW3"/>
<accession>A0A557PGW3</accession>
<dbReference type="Proteomes" id="UP000319828">
    <property type="component" value="Unassembled WGS sequence"/>
</dbReference>
<gene>
    <name evidence="1" type="ORF">FOF44_00035</name>
</gene>
<dbReference type="EMBL" id="VMKJ01000001">
    <property type="protein sequence ID" value="TVO39894.1"/>
    <property type="molecule type" value="Genomic_DNA"/>
</dbReference>
<dbReference type="OrthoDB" id="9152473at2"/>
<organism evidence="1 2">
    <name type="scientific">Vibrio algivorus</name>
    <dbReference type="NCBI Taxonomy" id="1667024"/>
    <lineage>
        <taxon>Bacteria</taxon>
        <taxon>Pseudomonadati</taxon>
        <taxon>Pseudomonadota</taxon>
        <taxon>Gammaproteobacteria</taxon>
        <taxon>Vibrionales</taxon>
        <taxon>Vibrionaceae</taxon>
        <taxon>Vibrio</taxon>
    </lineage>
</organism>
<name>A0A557PGW3_9VIBR</name>
<evidence type="ECO:0008006" key="3">
    <source>
        <dbReference type="Google" id="ProtNLM"/>
    </source>
</evidence>
<dbReference type="RefSeq" id="WP_144229595.1">
    <property type="nucleotide sequence ID" value="NZ_CANNCB010000028.1"/>
</dbReference>
<evidence type="ECO:0000313" key="2">
    <source>
        <dbReference type="Proteomes" id="UP000319828"/>
    </source>
</evidence>
<proteinExistence type="predicted"/>
<protein>
    <recommendedName>
        <fullName evidence="3">MarR family transcriptional regulator</fullName>
    </recommendedName>
</protein>
<reference evidence="1 2" key="1">
    <citation type="submission" date="2019-07" db="EMBL/GenBank/DDBJ databases">
        <title>The draft genome sequence of Vibrio algivorus M1486.</title>
        <authorList>
            <person name="Meng X."/>
        </authorList>
    </citation>
    <scope>NUCLEOTIDE SEQUENCE [LARGE SCALE GENOMIC DNA]</scope>
    <source>
        <strain evidence="1 2">M1486</strain>
    </source>
</reference>
<sequence length="83" mass="9578">MMEQIPLSYQACQKRGNQREVAVLDFLAQDTFTDFKTLNHILQIEKKGNISRFLTRMVNKGLLIKHEVPFVSSKIALWGITLD</sequence>
<evidence type="ECO:0000313" key="1">
    <source>
        <dbReference type="EMBL" id="TVO39894.1"/>
    </source>
</evidence>